<sequence>MKKSKSLARRQSGQAIVWLLGTMAASAAVMLGVYTVGQLTVAKQKTVNAADAAALAGATAEARVLNLIAYNNRSIMANEVFLAQSLSLESWLDYAQHTGDNISIITNFIPYVGPAIARVVKQAATAAGQARNGVSQFINFLIPVMEGIKKGFVGAHSALAFAGGPLAEDAANKVVAANKAAFGVHGDAGVQMNNSPQVRAYTFLANAQEFKTFSRQYTGNQRGDAKQVLLDSRDPFSVDRPGNFLFNITIPFVANEDKRGGTRLTGPNGGFDRWEAQDTLEIATWNWKKADWDWKHALPVGWGRANADRNGSAGDRWGNHPVDSLAYQVGRSHSHRSWTGVPSLFDVRDQSAGNRANLHLDFLVAVERPQANTMTSQNLGMGTTYDATATGSSEMNETLAGNKMSALSKGVVFFERPRRGVGNDATASPLLRPDSAKEYGSLYSPYWQARVTDLTLGEKTTLMALVGPVQNAALVKFTPGGQR</sequence>
<evidence type="ECO:0000256" key="1">
    <source>
        <dbReference type="SAM" id="Phobius"/>
    </source>
</evidence>
<accession>A0ABU9BMU0</accession>
<dbReference type="Proteomes" id="UP001371218">
    <property type="component" value="Unassembled WGS sequence"/>
</dbReference>
<proteinExistence type="predicted"/>
<evidence type="ECO:0000313" key="4">
    <source>
        <dbReference type="Proteomes" id="UP001371218"/>
    </source>
</evidence>
<evidence type="ECO:0000313" key="3">
    <source>
        <dbReference type="EMBL" id="MEK8031084.1"/>
    </source>
</evidence>
<evidence type="ECO:0000259" key="2">
    <source>
        <dbReference type="Pfam" id="PF13400"/>
    </source>
</evidence>
<keyword evidence="1" id="KW-0472">Membrane</keyword>
<keyword evidence="1" id="KW-0812">Transmembrane</keyword>
<comment type="caution">
    <text evidence="3">The sequence shown here is derived from an EMBL/GenBank/DDBJ whole genome shotgun (WGS) entry which is preliminary data.</text>
</comment>
<keyword evidence="1" id="KW-1133">Transmembrane helix</keyword>
<dbReference type="EMBL" id="JBBUTG010000004">
    <property type="protein sequence ID" value="MEK8031084.1"/>
    <property type="molecule type" value="Genomic_DNA"/>
</dbReference>
<organism evidence="3 4">
    <name type="scientific">Ideonella lacteola</name>
    <dbReference type="NCBI Taxonomy" id="2984193"/>
    <lineage>
        <taxon>Bacteria</taxon>
        <taxon>Pseudomonadati</taxon>
        <taxon>Pseudomonadota</taxon>
        <taxon>Betaproteobacteria</taxon>
        <taxon>Burkholderiales</taxon>
        <taxon>Sphaerotilaceae</taxon>
        <taxon>Ideonella</taxon>
    </lineage>
</organism>
<dbReference type="RefSeq" id="WP_341425446.1">
    <property type="nucleotide sequence ID" value="NZ_JBBUTG010000004.1"/>
</dbReference>
<dbReference type="InterPro" id="IPR028087">
    <property type="entry name" value="Tad_N"/>
</dbReference>
<name>A0ABU9BMU0_9BURK</name>
<dbReference type="Pfam" id="PF13400">
    <property type="entry name" value="Tad"/>
    <property type="match status" value="1"/>
</dbReference>
<keyword evidence="4" id="KW-1185">Reference proteome</keyword>
<feature type="transmembrane region" description="Helical" evidence="1">
    <location>
        <begin position="12"/>
        <end position="34"/>
    </location>
</feature>
<reference evidence="3 4" key="1">
    <citation type="submission" date="2024-04" db="EMBL/GenBank/DDBJ databases">
        <title>Novel species of the genus Ideonella isolated from streams.</title>
        <authorList>
            <person name="Lu H."/>
        </authorList>
    </citation>
    <scope>NUCLEOTIDE SEQUENCE [LARGE SCALE GENOMIC DNA]</scope>
    <source>
        <strain evidence="3 4">DXS29W</strain>
    </source>
</reference>
<protein>
    <submittedName>
        <fullName evidence="3">Pilus assembly protein TadG-related protein</fullName>
    </submittedName>
</protein>
<feature type="domain" description="Putative Flp pilus-assembly TadG-like N-terminal" evidence="2">
    <location>
        <begin position="13"/>
        <end position="60"/>
    </location>
</feature>
<gene>
    <name evidence="3" type="ORF">AACH06_09685</name>
</gene>